<dbReference type="Pfam" id="PF25231">
    <property type="entry name" value="DUF7847"/>
    <property type="match status" value="1"/>
</dbReference>
<reference evidence="3" key="1">
    <citation type="submission" date="2019-12" db="EMBL/GenBank/DDBJ databases">
        <title>Whole-genome sequence of Halomicrobium mukohataei pws1.</title>
        <authorList>
            <person name="Verma D.K."/>
            <person name="Gopal K."/>
            <person name="Prasad E.S."/>
        </authorList>
    </citation>
    <scope>NUCLEOTIDE SEQUENCE</scope>
    <source>
        <strain evidence="3">Pws1</strain>
    </source>
</reference>
<feature type="transmembrane region" description="Helical" evidence="1">
    <location>
        <begin position="20"/>
        <end position="42"/>
    </location>
</feature>
<evidence type="ECO:0000259" key="2">
    <source>
        <dbReference type="Pfam" id="PF25231"/>
    </source>
</evidence>
<keyword evidence="1" id="KW-1133">Transmembrane helix</keyword>
<dbReference type="Proteomes" id="UP000608662">
    <property type="component" value="Unassembled WGS sequence"/>
</dbReference>
<dbReference type="EMBL" id="WOYG01000001">
    <property type="protein sequence ID" value="NLV08462.1"/>
    <property type="molecule type" value="Genomic_DNA"/>
</dbReference>
<name>A0A847TQZ8_9EURY</name>
<evidence type="ECO:0000313" key="4">
    <source>
        <dbReference type="Proteomes" id="UP000608662"/>
    </source>
</evidence>
<dbReference type="InterPro" id="IPR057169">
    <property type="entry name" value="DUF7847"/>
</dbReference>
<evidence type="ECO:0000313" key="3">
    <source>
        <dbReference type="EMBL" id="NLV08462.1"/>
    </source>
</evidence>
<accession>A0A847TQZ8</accession>
<sequence length="281" mass="29398">MATIKSFVESFGVLRRNPIVFAIGALYAVIILPQTALSTFGIPFVPALFQLVTFFITPFVVAGLLAMVYEGRVRDTSFETFKKVGKDRYVPVLVGNLIQAVFTIAYGFIAAIVALFVVGFGAMAMTNGGAGATSDSMLGGIGIVSILLVAVLVLVFLLVMFFIQFYATAIVVDDVGVVDGFRNSISVVIDNIVQSLGFSVINLVIGLLVSVPTIALFLLPLLGGGLDSGAAAGGAMGPTSLTGTALASRVGIILYSFVVAVVLTPFRSAFSVAFYDNHTEG</sequence>
<feature type="transmembrane region" description="Helical" evidence="1">
    <location>
        <begin position="90"/>
        <end position="118"/>
    </location>
</feature>
<dbReference type="RefSeq" id="WP_170092489.1">
    <property type="nucleotide sequence ID" value="NZ_WOYG01000001.1"/>
</dbReference>
<keyword evidence="1" id="KW-0812">Transmembrane</keyword>
<comment type="caution">
    <text evidence="3">The sequence shown here is derived from an EMBL/GenBank/DDBJ whole genome shotgun (WGS) entry which is preliminary data.</text>
</comment>
<organism evidence="3 4">
    <name type="scientific">Halomicrobium mukohataei</name>
    <dbReference type="NCBI Taxonomy" id="57705"/>
    <lineage>
        <taxon>Archaea</taxon>
        <taxon>Methanobacteriati</taxon>
        <taxon>Methanobacteriota</taxon>
        <taxon>Stenosarchaea group</taxon>
        <taxon>Halobacteria</taxon>
        <taxon>Halobacteriales</taxon>
        <taxon>Haloarculaceae</taxon>
        <taxon>Halomicrobium</taxon>
    </lineage>
</organism>
<proteinExistence type="predicted"/>
<protein>
    <recommendedName>
        <fullName evidence="2">DUF7847 domain-containing protein</fullName>
    </recommendedName>
</protein>
<feature type="domain" description="DUF7847" evidence="2">
    <location>
        <begin position="1"/>
        <end position="278"/>
    </location>
</feature>
<feature type="transmembrane region" description="Helical" evidence="1">
    <location>
        <begin position="138"/>
        <end position="163"/>
    </location>
</feature>
<feature type="transmembrane region" description="Helical" evidence="1">
    <location>
        <begin position="200"/>
        <end position="226"/>
    </location>
</feature>
<keyword evidence="1" id="KW-0472">Membrane</keyword>
<dbReference type="AlphaFoldDB" id="A0A847TQZ8"/>
<gene>
    <name evidence="3" type="ORF">GOC74_00735</name>
</gene>
<evidence type="ECO:0000256" key="1">
    <source>
        <dbReference type="SAM" id="Phobius"/>
    </source>
</evidence>
<feature type="transmembrane region" description="Helical" evidence="1">
    <location>
        <begin position="48"/>
        <end position="69"/>
    </location>
</feature>
<feature type="transmembrane region" description="Helical" evidence="1">
    <location>
        <begin position="246"/>
        <end position="266"/>
    </location>
</feature>
<dbReference type="OrthoDB" id="241125at2157"/>